<dbReference type="SUPFAM" id="SSF50965">
    <property type="entry name" value="Galactose oxidase, central domain"/>
    <property type="match status" value="2"/>
</dbReference>
<keyword evidence="2" id="KW-0408">Iron</keyword>
<dbReference type="InterPro" id="IPR011043">
    <property type="entry name" value="Gal_Oxase/kelch_b-propeller"/>
</dbReference>
<accession>G0S2V6</accession>
<dbReference type="eggNOG" id="KOG0379">
    <property type="taxonomic scope" value="Eukaryota"/>
</dbReference>
<evidence type="ECO:0000256" key="2">
    <source>
        <dbReference type="ARBA" id="ARBA00023004"/>
    </source>
</evidence>
<evidence type="ECO:0000313" key="4">
    <source>
        <dbReference type="EMBL" id="EGS22339.1"/>
    </source>
</evidence>
<gene>
    <name evidence="4" type="ORF">CTHT_0018630</name>
</gene>
<dbReference type="RefSeq" id="XP_006692358.1">
    <property type="nucleotide sequence ID" value="XM_006692295.1"/>
</dbReference>
<evidence type="ECO:0000256" key="1">
    <source>
        <dbReference type="ARBA" id="ARBA00022737"/>
    </source>
</evidence>
<evidence type="ECO:0000256" key="3">
    <source>
        <dbReference type="SAM" id="MobiDB-lite"/>
    </source>
</evidence>
<keyword evidence="1" id="KW-0677">Repeat</keyword>
<sequence>MDVDDVITAEMSTIGITPSTPRNLLPGTRQSRYTTSFRSSSKQHHLSPCPAQALAHTPPKSSWHPALTRSHHTLTVLSDAKAVIFGGQDSDGRLCPPAIHVITLPEDRHTQHTDDIEINIGVGSHHHALDQQQPAEDSERNEQQTGDGGNDYRTAHTCYPPFTLQDPSTGEVLVPAPRSGHATCARGGHRVLLHGGKGVVSEPVTEAREEEAGYKEDADQTRELKPLTTDGNCIWQWNHNTLSWSKFPGDITPLGQGEMKPRYGHWLFWGKDDRGLDDQLPASDEESKGEYLILVGGQTDSNRDEDAGVLKEVWLYEFDRGAWSPLPSAPAPPVAAAFVNRTVYIISNNTPDKGSDTISTVHYLPLHRSAVEREKADALAWHTVSILPGSPSPRPRTGAYLAPIQIDNGREYLIYLFGLAVSPSAKRWDFCPDVWAFQLPLHRRLSAATAAVKDKIKDVIPGEGSREFKWNEAEVVPAELITEEGKVHPGSRAFFGADSCLNGRGVVLWGGVNALGEREGDGWVLRVED</sequence>
<dbReference type="Gene3D" id="2.120.10.80">
    <property type="entry name" value="Kelch-type beta propeller"/>
    <property type="match status" value="2"/>
</dbReference>
<dbReference type="PANTHER" id="PTHR47435">
    <property type="entry name" value="KELCH REPEAT PROTEIN (AFU_ORTHOLOGUE AFUA_5G12780)"/>
    <property type="match status" value="1"/>
</dbReference>
<dbReference type="Proteomes" id="UP000008066">
    <property type="component" value="Unassembled WGS sequence"/>
</dbReference>
<dbReference type="InterPro" id="IPR015915">
    <property type="entry name" value="Kelch-typ_b-propeller"/>
</dbReference>
<dbReference type="GeneID" id="18255901"/>
<dbReference type="KEGG" id="cthr:CTHT_0018630"/>
<organism evidence="5">
    <name type="scientific">Chaetomium thermophilum (strain DSM 1495 / CBS 144.50 / IMI 039719)</name>
    <name type="common">Thermochaetoides thermophila</name>
    <dbReference type="NCBI Taxonomy" id="759272"/>
    <lineage>
        <taxon>Eukaryota</taxon>
        <taxon>Fungi</taxon>
        <taxon>Dikarya</taxon>
        <taxon>Ascomycota</taxon>
        <taxon>Pezizomycotina</taxon>
        <taxon>Sordariomycetes</taxon>
        <taxon>Sordariomycetidae</taxon>
        <taxon>Sordariales</taxon>
        <taxon>Chaetomiaceae</taxon>
        <taxon>Thermochaetoides</taxon>
    </lineage>
</organism>
<name>G0S2V6_CHATD</name>
<dbReference type="AlphaFoldDB" id="G0S2V6"/>
<protein>
    <submittedName>
        <fullName evidence="4">Uncharacterized protein</fullName>
    </submittedName>
</protein>
<keyword evidence="5" id="KW-1185">Reference proteome</keyword>
<reference evidence="4 5" key="1">
    <citation type="journal article" date="2011" name="Cell">
        <title>Insight into structure and assembly of the nuclear pore complex by utilizing the genome of a eukaryotic thermophile.</title>
        <authorList>
            <person name="Amlacher S."/>
            <person name="Sarges P."/>
            <person name="Flemming D."/>
            <person name="van Noort V."/>
            <person name="Kunze R."/>
            <person name="Devos D.P."/>
            <person name="Arumugam M."/>
            <person name="Bork P."/>
            <person name="Hurt E."/>
        </authorList>
    </citation>
    <scope>NUCLEOTIDE SEQUENCE [LARGE SCALE GENOMIC DNA]</scope>
    <source>
        <strain evidence="5">DSM 1495 / CBS 144.50 / IMI 039719</strain>
    </source>
</reference>
<dbReference type="GO" id="GO:0019760">
    <property type="term" value="P:glucosinolate metabolic process"/>
    <property type="evidence" value="ECO:0007669"/>
    <property type="project" value="UniProtKB-ARBA"/>
</dbReference>
<proteinExistence type="predicted"/>
<dbReference type="OrthoDB" id="10250130at2759"/>
<dbReference type="PANTHER" id="PTHR47435:SF10">
    <property type="entry name" value="TIP ELONGATION ABERRANT PROTEIN 3"/>
    <property type="match status" value="1"/>
</dbReference>
<feature type="region of interest" description="Disordered" evidence="3">
    <location>
        <begin position="127"/>
        <end position="154"/>
    </location>
</feature>
<dbReference type="EMBL" id="GL988040">
    <property type="protein sequence ID" value="EGS22339.1"/>
    <property type="molecule type" value="Genomic_DNA"/>
</dbReference>
<evidence type="ECO:0000313" key="5">
    <source>
        <dbReference type="Proteomes" id="UP000008066"/>
    </source>
</evidence>
<dbReference type="HOGENOM" id="CLU_632491_0_0_1"/>